<feature type="compositionally biased region" description="Polar residues" evidence="1">
    <location>
        <begin position="9"/>
        <end position="34"/>
    </location>
</feature>
<dbReference type="GeneID" id="9519797"/>
<evidence type="ECO:0000256" key="1">
    <source>
        <dbReference type="SAM" id="MobiDB-lite"/>
    </source>
</evidence>
<dbReference type="KEGG" id="abe:ARB_01489"/>
<feature type="compositionally biased region" description="Polar residues" evidence="1">
    <location>
        <begin position="495"/>
        <end position="509"/>
    </location>
</feature>
<gene>
    <name evidence="2" type="ORF">ARB_01489</name>
</gene>
<dbReference type="AlphaFoldDB" id="D4AZ69"/>
<feature type="compositionally biased region" description="Low complexity" evidence="1">
    <location>
        <begin position="45"/>
        <end position="83"/>
    </location>
</feature>
<feature type="region of interest" description="Disordered" evidence="1">
    <location>
        <begin position="1"/>
        <end position="119"/>
    </location>
</feature>
<reference evidence="3" key="1">
    <citation type="journal article" date="2011" name="Genome Biol.">
        <title>Comparative and functional genomics provide insights into the pathogenicity of dermatophytic fungi.</title>
        <authorList>
            <person name="Burmester A."/>
            <person name="Shelest E."/>
            <person name="Gloeckner G."/>
            <person name="Heddergott C."/>
            <person name="Schindler S."/>
            <person name="Staib P."/>
            <person name="Heidel A."/>
            <person name="Felder M."/>
            <person name="Petzold A."/>
            <person name="Szafranski K."/>
            <person name="Feuermann M."/>
            <person name="Pedruzzi I."/>
            <person name="Priebe S."/>
            <person name="Groth M."/>
            <person name="Winkler R."/>
            <person name="Li W."/>
            <person name="Kniemeyer O."/>
            <person name="Schroeckh V."/>
            <person name="Hertweck C."/>
            <person name="Hube B."/>
            <person name="White T.C."/>
            <person name="Platzer M."/>
            <person name="Guthke R."/>
            <person name="Heitman J."/>
            <person name="Woestemeyer J."/>
            <person name="Zipfel P.F."/>
            <person name="Monod M."/>
            <person name="Brakhage A.A."/>
        </authorList>
    </citation>
    <scope>NUCLEOTIDE SEQUENCE [LARGE SCALE GENOMIC DNA]</scope>
    <source>
        <strain evidence="3">ATCC MYA-4681 / CBS 112371</strain>
    </source>
</reference>
<feature type="region of interest" description="Disordered" evidence="1">
    <location>
        <begin position="784"/>
        <end position="813"/>
    </location>
</feature>
<feature type="compositionally biased region" description="Low complexity" evidence="1">
    <location>
        <begin position="335"/>
        <end position="356"/>
    </location>
</feature>
<feature type="compositionally biased region" description="Polar residues" evidence="1">
    <location>
        <begin position="837"/>
        <end position="846"/>
    </location>
</feature>
<feature type="compositionally biased region" description="Polar residues" evidence="1">
    <location>
        <begin position="180"/>
        <end position="190"/>
    </location>
</feature>
<evidence type="ECO:0000313" key="3">
    <source>
        <dbReference type="Proteomes" id="UP000008866"/>
    </source>
</evidence>
<dbReference type="OMA" id="REVHIEY"/>
<feature type="compositionally biased region" description="Basic and acidic residues" evidence="1">
    <location>
        <begin position="879"/>
        <end position="894"/>
    </location>
</feature>
<dbReference type="RefSeq" id="XP_003012229.1">
    <property type="nucleotide sequence ID" value="XM_003012183.1"/>
</dbReference>
<feature type="compositionally biased region" description="Polar residues" evidence="1">
    <location>
        <begin position="357"/>
        <end position="373"/>
    </location>
</feature>
<keyword evidence="3" id="KW-1185">Reference proteome</keyword>
<dbReference type="EMBL" id="ABSU01000020">
    <property type="protein sequence ID" value="EFE31589.1"/>
    <property type="molecule type" value="Genomic_DNA"/>
</dbReference>
<feature type="region of interest" description="Disordered" evidence="1">
    <location>
        <begin position="153"/>
        <end position="529"/>
    </location>
</feature>
<dbReference type="OrthoDB" id="4155914at2759"/>
<feature type="compositionally biased region" description="Polar residues" evidence="1">
    <location>
        <begin position="97"/>
        <end position="109"/>
    </location>
</feature>
<sequence length="927" mass="103001">MQFFHKNKSQPTLLNSVESAPHNTNDHSSVSSQNHHPHHNREGSQQHQYQQQQQHQPPHQQQQLYQQHQQHQQQHPANPHPQHTFQPATGSHELPSGTYQLGQHSNAASYTHPAHAGSRSENFSLPLQVSSSSAAAPYPSAAAAAAGGRPTLNLVPSASHQPDHSIDALSAAPSLPSAPHSTEASPLTETQPRKSRRSFFSLHSKDKDKDKSSSQNPAKPGRNVSVRKKISNPIPHPKPYQVGPLPPSDPAPDPEEIDITEKKLPQLPNNSSQPSLPPSIYPARGASRSSSHLDIQPFEPPQIQRVSTEPLGQHEEYYKGRPQQYNQYQVVGASPHQQQQLQQNPQFQIDQPQAQPAVTSTATHRPNQSSDQVSIPPRYSPKPDPYHPPRPPSQQSLGPPSPLHPYYQSPDSNYQKPHYRQSLQPVAGPILSQSGMALERPTGLRQPIDTSQQQQQQQPQQQQQQQQQQPPPQQQQQQQQQQASGQQQQFPPNMPQGQSFKGNSSQSATPGDREQETPPPPGKAKDDASELDVNGWIQKYEELQLKYNRVKRYYFDKEAQVQQLQNTVAHQRMSASRTVLDDNEYATRLGRLDGAINNLSFNIRKDWKNIPPWLQGVVNEDAHTVGTKEMTAVGRACLTRWIVDELFDRYFHPGLEPNLSRQLKQIERNVRRMGKFVTEEEQENHLSKVSTWRRTTLDGLGDIFQSKLADEHRTLLTRNLVEKLTASLEMNLKTPPPPGLENGVAMIVELAVGISANIPLESRDISIEYFLPGATITDSHMKIETTLPPLSNPGIEPRLGSEPSSAATDRVDQSSIKGIEAAISSSEATAGDEKDSNFPTQPQPASQGRKKSVFGSLISKKPHSGPGNSTDSMRPPSGHFREREEAVEAAREKENENRIRFAAFVAVEVRGKGAGNVIVKAPVYPFS</sequence>
<feature type="compositionally biased region" description="Pro residues" evidence="1">
    <location>
        <begin position="234"/>
        <end position="251"/>
    </location>
</feature>
<name>D4AZ69_ARTBC</name>
<dbReference type="HOGENOM" id="CLU_007122_1_0_1"/>
<feature type="compositionally biased region" description="Pro residues" evidence="1">
    <location>
        <begin position="378"/>
        <end position="392"/>
    </location>
</feature>
<feature type="compositionally biased region" description="Basic and acidic residues" evidence="1">
    <location>
        <begin position="203"/>
        <end position="212"/>
    </location>
</feature>
<comment type="caution">
    <text evidence="2">The sequence shown here is derived from an EMBL/GenBank/DDBJ whole genome shotgun (WGS) entry which is preliminary data.</text>
</comment>
<protein>
    <submittedName>
        <fullName evidence="2">Uncharacterized protein</fullName>
    </submittedName>
</protein>
<dbReference type="eggNOG" id="ENOG502QT51">
    <property type="taxonomic scope" value="Eukaryota"/>
</dbReference>
<proteinExistence type="predicted"/>
<organism evidence="2 3">
    <name type="scientific">Arthroderma benhamiae (strain ATCC MYA-4681 / CBS 112371)</name>
    <name type="common">Trichophyton mentagrophytes</name>
    <dbReference type="NCBI Taxonomy" id="663331"/>
    <lineage>
        <taxon>Eukaryota</taxon>
        <taxon>Fungi</taxon>
        <taxon>Dikarya</taxon>
        <taxon>Ascomycota</taxon>
        <taxon>Pezizomycotina</taxon>
        <taxon>Eurotiomycetes</taxon>
        <taxon>Eurotiomycetidae</taxon>
        <taxon>Onygenales</taxon>
        <taxon>Arthrodermataceae</taxon>
        <taxon>Trichophyton</taxon>
    </lineage>
</organism>
<accession>D4AZ69</accession>
<feature type="compositionally biased region" description="Low complexity" evidence="1">
    <location>
        <begin position="168"/>
        <end position="179"/>
    </location>
</feature>
<dbReference type="Proteomes" id="UP000008866">
    <property type="component" value="Unassembled WGS sequence"/>
</dbReference>
<feature type="region of interest" description="Disordered" evidence="1">
    <location>
        <begin position="825"/>
        <end position="894"/>
    </location>
</feature>
<evidence type="ECO:0000313" key="2">
    <source>
        <dbReference type="EMBL" id="EFE31589.1"/>
    </source>
</evidence>
<feature type="compositionally biased region" description="Low complexity" evidence="1">
    <location>
        <begin position="265"/>
        <end position="274"/>
    </location>
</feature>
<feature type="compositionally biased region" description="Low complexity" evidence="1">
    <location>
        <begin position="452"/>
        <end position="491"/>
    </location>
</feature>